<dbReference type="InterPro" id="IPR014914">
    <property type="entry name" value="RES_dom"/>
</dbReference>
<dbReference type="Pfam" id="PF08808">
    <property type="entry name" value="RES"/>
    <property type="match status" value="1"/>
</dbReference>
<keyword evidence="3" id="KW-1185">Reference proteome</keyword>
<sequence>MTDAFFAGLSLVDVHQDLARNIKSIRVTQDLFDDLSDDPADWDVAQQHELATKPPTYESSMPVIDRPFEESAWFNAIEFPFKHWAASRFSDGSYGIWYGSDSVETTVHETVHHWRNVFLADAGFDQLVIRGEREHITGERKVYWVRCDAALVDLRPKIAAYPDLVHPSSHHFTQAIGARLRHEGPPGLVSRSARCDGDNYGVLNKAVLSKPHACCSLTYRLSRKGVAVEREVGQTWMVLA</sequence>
<proteinExistence type="predicted"/>
<reference evidence="2 3" key="1">
    <citation type="journal article" date="2015" name="Appl. Environ. Microbiol.">
        <title>Aerobic and Anaerobic Thiosulfate Oxidation by a Cold-Adapted, Subglacial Chemoautotroph.</title>
        <authorList>
            <person name="Harrold Z.R."/>
            <person name="Skidmore M.L."/>
            <person name="Hamilton T.L."/>
            <person name="Desch L."/>
            <person name="Amada K."/>
            <person name="van Gelder W."/>
            <person name="Glover K."/>
            <person name="Roden E.E."/>
            <person name="Boyd E.S."/>
        </authorList>
    </citation>
    <scope>NUCLEOTIDE SEQUENCE [LARGE SCALE GENOMIC DNA]</scope>
    <source>
        <strain evidence="2 3">RG</strain>
    </source>
</reference>
<dbReference type="Proteomes" id="UP000064243">
    <property type="component" value="Unassembled WGS sequence"/>
</dbReference>
<dbReference type="RefSeq" id="WP_059757921.1">
    <property type="nucleotide sequence ID" value="NZ_LDUG01000044.1"/>
</dbReference>
<comment type="caution">
    <text evidence="2">The sequence shown here is derived from an EMBL/GenBank/DDBJ whole genome shotgun (WGS) entry which is preliminary data.</text>
</comment>
<dbReference type="AlphaFoldDB" id="A0A106BJA3"/>
<dbReference type="SMART" id="SM00953">
    <property type="entry name" value="RES"/>
    <property type="match status" value="1"/>
</dbReference>
<evidence type="ECO:0000313" key="2">
    <source>
        <dbReference type="EMBL" id="KVW93506.1"/>
    </source>
</evidence>
<feature type="domain" description="RES" evidence="1">
    <location>
        <begin position="80"/>
        <end position="214"/>
    </location>
</feature>
<evidence type="ECO:0000259" key="1">
    <source>
        <dbReference type="SMART" id="SM00953"/>
    </source>
</evidence>
<gene>
    <name evidence="2" type="ORF">ABW22_13805</name>
</gene>
<accession>A0A106BJA3</accession>
<dbReference type="PATRIC" id="fig|36861.3.peg.2579"/>
<protein>
    <recommendedName>
        <fullName evidence="1">RES domain-containing protein</fullName>
    </recommendedName>
</protein>
<evidence type="ECO:0000313" key="3">
    <source>
        <dbReference type="Proteomes" id="UP000064243"/>
    </source>
</evidence>
<dbReference type="EMBL" id="LDUG01000044">
    <property type="protein sequence ID" value="KVW93506.1"/>
    <property type="molecule type" value="Genomic_DNA"/>
</dbReference>
<organism evidence="2 3">
    <name type="scientific">Thiobacillus denitrificans</name>
    <dbReference type="NCBI Taxonomy" id="36861"/>
    <lineage>
        <taxon>Bacteria</taxon>
        <taxon>Pseudomonadati</taxon>
        <taxon>Pseudomonadota</taxon>
        <taxon>Betaproteobacteria</taxon>
        <taxon>Nitrosomonadales</taxon>
        <taxon>Thiobacillaceae</taxon>
        <taxon>Thiobacillus</taxon>
    </lineage>
</organism>
<name>A0A106BJA3_THIDE</name>